<dbReference type="Pfam" id="PF14760">
    <property type="entry name" value="Rnk_N"/>
    <property type="match status" value="1"/>
</dbReference>
<dbReference type="NCBIfam" id="NF004396">
    <property type="entry name" value="PRK05753.1"/>
    <property type="match status" value="1"/>
</dbReference>
<protein>
    <submittedName>
        <fullName evidence="3">GreA/GreB family elongation factor</fullName>
    </submittedName>
</protein>
<dbReference type="Gene3D" id="3.10.50.30">
    <property type="entry name" value="Transcription elongation factor, GreA/GreB, C-terminal domain"/>
    <property type="match status" value="1"/>
</dbReference>
<evidence type="ECO:0000313" key="4">
    <source>
        <dbReference type="Proteomes" id="UP000005361"/>
    </source>
</evidence>
<dbReference type="SUPFAM" id="SSF54534">
    <property type="entry name" value="FKBP-like"/>
    <property type="match status" value="1"/>
</dbReference>
<evidence type="ECO:0000259" key="1">
    <source>
        <dbReference type="Pfam" id="PF01272"/>
    </source>
</evidence>
<dbReference type="Pfam" id="PF01272">
    <property type="entry name" value="GreA_GreB"/>
    <property type="match status" value="1"/>
</dbReference>
<dbReference type="AlphaFoldDB" id="I9DIJ3"/>
<dbReference type="InterPro" id="IPR036953">
    <property type="entry name" value="GreA/GreB_C_sf"/>
</dbReference>
<feature type="domain" description="Transcription elongation factor GreA/GreB C-terminal" evidence="1">
    <location>
        <begin position="98"/>
        <end position="171"/>
    </location>
</feature>
<reference evidence="3 4" key="1">
    <citation type="journal article" date="2015" name="Genome Announc.">
        <title>Complete Genome Sequence of Pelosinus fermentans JBW45, a Member of a Remarkably Competitive Group of Negativicutes in the Firmicutes Phylum.</title>
        <authorList>
            <person name="De Leon K.B."/>
            <person name="Utturkar S.M."/>
            <person name="Camilleri L.B."/>
            <person name="Elias D.A."/>
            <person name="Arkin A.P."/>
            <person name="Fields M.W."/>
            <person name="Brown S.D."/>
            <person name="Wall J.D."/>
        </authorList>
    </citation>
    <scope>NUCLEOTIDE SEQUENCE [LARGE SCALE GENOMIC DNA]</scope>
    <source>
        <strain evidence="3 4">JBW45</strain>
    </source>
</reference>
<dbReference type="PANTHER" id="PTHR30437:SF5">
    <property type="entry name" value="REGULATOR OF NUCLEOSIDE DIPHOSPHATE KINASE"/>
    <property type="match status" value="1"/>
</dbReference>
<dbReference type="InterPro" id="IPR023459">
    <property type="entry name" value="Tscrpt_elong_fac_GreA/B_fam"/>
</dbReference>
<dbReference type="Proteomes" id="UP000005361">
    <property type="component" value="Chromosome"/>
</dbReference>
<dbReference type="KEGG" id="pft:JBW_00905"/>
<dbReference type="GO" id="GO:0003677">
    <property type="term" value="F:DNA binding"/>
    <property type="evidence" value="ECO:0007669"/>
    <property type="project" value="InterPro"/>
</dbReference>
<keyword evidence="3" id="KW-0251">Elongation factor</keyword>
<dbReference type="HOGENOM" id="CLU_120358_1_0_9"/>
<dbReference type="InterPro" id="IPR029462">
    <property type="entry name" value="Rnk_N"/>
</dbReference>
<organism evidence="3 4">
    <name type="scientific">Pelosinus fermentans JBW45</name>
    <dbReference type="NCBI Taxonomy" id="1192197"/>
    <lineage>
        <taxon>Bacteria</taxon>
        <taxon>Bacillati</taxon>
        <taxon>Bacillota</taxon>
        <taxon>Negativicutes</taxon>
        <taxon>Selenomonadales</taxon>
        <taxon>Sporomusaceae</taxon>
        <taxon>Pelosinus</taxon>
    </lineage>
</organism>
<keyword evidence="3" id="KW-0648">Protein biosynthesis</keyword>
<dbReference type="GO" id="GO:0070063">
    <property type="term" value="F:RNA polymerase binding"/>
    <property type="evidence" value="ECO:0007669"/>
    <property type="project" value="InterPro"/>
</dbReference>
<dbReference type="GO" id="GO:0006354">
    <property type="term" value="P:DNA-templated transcription elongation"/>
    <property type="evidence" value="ECO:0007669"/>
    <property type="project" value="TreeGrafter"/>
</dbReference>
<dbReference type="EMBL" id="CP010978">
    <property type="protein sequence ID" value="AJQ26257.1"/>
    <property type="molecule type" value="Genomic_DNA"/>
</dbReference>
<proteinExistence type="predicted"/>
<name>I9DIJ3_9FIRM</name>
<evidence type="ECO:0000313" key="3">
    <source>
        <dbReference type="EMBL" id="AJQ26257.1"/>
    </source>
</evidence>
<gene>
    <name evidence="3" type="ORF">JBW_00905</name>
</gene>
<evidence type="ECO:0000259" key="2">
    <source>
        <dbReference type="Pfam" id="PF14760"/>
    </source>
</evidence>
<feature type="domain" description="Regulator of nucleoside diphosphate kinase N-terminal" evidence="2">
    <location>
        <begin position="50"/>
        <end position="91"/>
    </location>
</feature>
<dbReference type="InterPro" id="IPR001437">
    <property type="entry name" value="Tscrpt_elong_fac_GreA/B_C"/>
</dbReference>
<dbReference type="PANTHER" id="PTHR30437">
    <property type="entry name" value="TRANSCRIPTION ELONGATION FACTOR GREA"/>
    <property type="match status" value="1"/>
</dbReference>
<dbReference type="GO" id="GO:0003746">
    <property type="term" value="F:translation elongation factor activity"/>
    <property type="evidence" value="ECO:0007669"/>
    <property type="project" value="UniProtKB-KW"/>
</dbReference>
<dbReference type="GO" id="GO:0032784">
    <property type="term" value="P:regulation of DNA-templated transcription elongation"/>
    <property type="evidence" value="ECO:0007669"/>
    <property type="project" value="InterPro"/>
</dbReference>
<sequence>MRVKSVLAPISVTKTGGGVSISSESSLFYAKLSINSANFIIKELVTISKEIFITNLDKKKLQRLIVLEEEFQPGNKDYLDDLTYELERAVVTQPEEIPADVITMHSQVVLKDLDNDEELIYTLVYPDEANIAEDKISVLAPIGTAILGYRVGDTLDWKIPNGTLRLKVDKILFQPESSGNFEL</sequence>
<dbReference type="STRING" id="1192197.JBW_00905"/>
<reference evidence="4" key="2">
    <citation type="submission" date="2015-02" db="EMBL/GenBank/DDBJ databases">
        <title>Complete Genome Sequence of Pelosinus fermentans JBW45.</title>
        <authorList>
            <person name="De Leon K.B."/>
            <person name="Utturkar S.M."/>
            <person name="Camilleri L.B."/>
            <person name="Arkin A.P."/>
            <person name="Fields M.W."/>
            <person name="Brown S.D."/>
            <person name="Wall J.D."/>
        </authorList>
    </citation>
    <scope>NUCLEOTIDE SEQUENCE [LARGE SCALE GENOMIC DNA]</scope>
    <source>
        <strain evidence="4">JBW45</strain>
    </source>
</reference>
<accession>I9DIJ3</accession>